<dbReference type="PANTHER" id="PTHR47926:SF359">
    <property type="entry name" value="PENTACOTRIPEPTIDE-REPEAT REGION OF PRORP DOMAIN-CONTAINING PROTEIN"/>
    <property type="match status" value="1"/>
</dbReference>
<dbReference type="Pfam" id="PF01535">
    <property type="entry name" value="PPR"/>
    <property type="match status" value="2"/>
</dbReference>
<dbReference type="GO" id="GO:0003723">
    <property type="term" value="F:RNA binding"/>
    <property type="evidence" value="ECO:0007669"/>
    <property type="project" value="InterPro"/>
</dbReference>
<dbReference type="Gene3D" id="1.25.40.10">
    <property type="entry name" value="Tetratricopeptide repeat domain"/>
    <property type="match status" value="1"/>
</dbReference>
<protein>
    <recommendedName>
        <fullName evidence="4">Pentatricopeptide repeat-containing protein</fullName>
    </recommendedName>
</protein>
<accession>A0A0A9D9I8</accession>
<name>A0A0A9D9I8_ARUDO</name>
<evidence type="ECO:0000313" key="3">
    <source>
        <dbReference type="EMBL" id="JAD83348.1"/>
    </source>
</evidence>
<dbReference type="PANTHER" id="PTHR47926">
    <property type="entry name" value="PENTATRICOPEPTIDE REPEAT-CONTAINING PROTEIN"/>
    <property type="match status" value="1"/>
</dbReference>
<keyword evidence="2" id="KW-0809">Transit peptide</keyword>
<dbReference type="InterPro" id="IPR046960">
    <property type="entry name" value="PPR_At4g14850-like_plant"/>
</dbReference>
<dbReference type="AlphaFoldDB" id="A0A0A9D9I8"/>
<evidence type="ECO:0008006" key="4">
    <source>
        <dbReference type="Google" id="ProtNLM"/>
    </source>
</evidence>
<organism evidence="3">
    <name type="scientific">Arundo donax</name>
    <name type="common">Giant reed</name>
    <name type="synonym">Donax arundinaceus</name>
    <dbReference type="NCBI Taxonomy" id="35708"/>
    <lineage>
        <taxon>Eukaryota</taxon>
        <taxon>Viridiplantae</taxon>
        <taxon>Streptophyta</taxon>
        <taxon>Embryophyta</taxon>
        <taxon>Tracheophyta</taxon>
        <taxon>Spermatophyta</taxon>
        <taxon>Magnoliopsida</taxon>
        <taxon>Liliopsida</taxon>
        <taxon>Poales</taxon>
        <taxon>Poaceae</taxon>
        <taxon>PACMAD clade</taxon>
        <taxon>Arundinoideae</taxon>
        <taxon>Arundineae</taxon>
        <taxon>Arundo</taxon>
    </lineage>
</organism>
<sequence length="114" mass="12285">MTTLLDSYAKCGALASARKVFDGMSVRDVATWNALLAGLAQGTEPNLALALFHRLARSFRDLPPREEPNELTIVAVLFACAQIGALQDGLGVHVFARMLGVEDNVRVCNALIDM</sequence>
<reference evidence="3" key="1">
    <citation type="submission" date="2014-09" db="EMBL/GenBank/DDBJ databases">
        <authorList>
            <person name="Magalhaes I.L.F."/>
            <person name="Oliveira U."/>
            <person name="Santos F.R."/>
            <person name="Vidigal T.H.D.A."/>
            <person name="Brescovit A.D."/>
            <person name="Santos A.J."/>
        </authorList>
    </citation>
    <scope>NUCLEOTIDE SEQUENCE</scope>
    <source>
        <tissue evidence="3">Shoot tissue taken approximately 20 cm above the soil surface</tissue>
    </source>
</reference>
<dbReference type="InterPro" id="IPR002885">
    <property type="entry name" value="PPR_rpt"/>
</dbReference>
<dbReference type="InterPro" id="IPR011990">
    <property type="entry name" value="TPR-like_helical_dom_sf"/>
</dbReference>
<evidence type="ECO:0000256" key="1">
    <source>
        <dbReference type="ARBA" id="ARBA00022737"/>
    </source>
</evidence>
<evidence type="ECO:0000256" key="2">
    <source>
        <dbReference type="ARBA" id="ARBA00022946"/>
    </source>
</evidence>
<dbReference type="GO" id="GO:0009451">
    <property type="term" value="P:RNA modification"/>
    <property type="evidence" value="ECO:0007669"/>
    <property type="project" value="InterPro"/>
</dbReference>
<proteinExistence type="predicted"/>
<dbReference type="EMBL" id="GBRH01214547">
    <property type="protein sequence ID" value="JAD83348.1"/>
    <property type="molecule type" value="Transcribed_RNA"/>
</dbReference>
<keyword evidence="1" id="KW-0677">Repeat</keyword>
<reference evidence="3" key="2">
    <citation type="journal article" date="2015" name="Data Brief">
        <title>Shoot transcriptome of the giant reed, Arundo donax.</title>
        <authorList>
            <person name="Barrero R.A."/>
            <person name="Guerrero F.D."/>
            <person name="Moolhuijzen P."/>
            <person name="Goolsby J.A."/>
            <person name="Tidwell J."/>
            <person name="Bellgard S.E."/>
            <person name="Bellgard M.I."/>
        </authorList>
    </citation>
    <scope>NUCLEOTIDE SEQUENCE</scope>
    <source>
        <tissue evidence="3">Shoot tissue taken approximately 20 cm above the soil surface</tissue>
    </source>
</reference>